<sequence>MKFTYDHSDEKEWEEYEEYIPELPPVPPVPTMDLPEAEGEIPEVELLQRMDTAKEEETPYRESPYEDDSASRGFGFGFGLGKSEIEETEDEEEKTVFLAPAEEEEEEKTVLLVPPTQITGKLIRCATGEEFVLNGSMNIVGKSKIRADIRIQNNPAIGNVHCKITREENAFYLEDNKSLNGTYLENVKLKPEVKTLLETENRIRLADEEFIFRAE</sequence>
<comment type="caution">
    <text evidence="3">The sequence shown here is derived from an EMBL/GenBank/DDBJ whole genome shotgun (WGS) entry which is preliminary data.</text>
</comment>
<dbReference type="InterPro" id="IPR000253">
    <property type="entry name" value="FHA_dom"/>
</dbReference>
<organism evidence="3 4">
    <name type="scientific">Blautia massiliensis</name>
    <name type="common">ex Durand et al. 2017</name>
    <dbReference type="NCBI Taxonomy" id="1737424"/>
    <lineage>
        <taxon>Bacteria</taxon>
        <taxon>Bacillati</taxon>
        <taxon>Bacillota</taxon>
        <taxon>Clostridia</taxon>
        <taxon>Lachnospirales</taxon>
        <taxon>Lachnospiraceae</taxon>
        <taxon>Blautia</taxon>
    </lineage>
</organism>
<gene>
    <name evidence="3" type="ORF">GT694_09735</name>
</gene>
<dbReference type="CDD" id="cd00060">
    <property type="entry name" value="FHA"/>
    <property type="match status" value="1"/>
</dbReference>
<proteinExistence type="predicted"/>
<reference evidence="3 4" key="1">
    <citation type="journal article" date="2019" name="Nat. Med.">
        <title>A library of human gut bacterial isolates paired with longitudinal multiomics data enables mechanistic microbiome research.</title>
        <authorList>
            <person name="Poyet M."/>
            <person name="Groussin M."/>
            <person name="Gibbons S.M."/>
            <person name="Avila-Pacheco J."/>
            <person name="Jiang X."/>
            <person name="Kearney S.M."/>
            <person name="Perrotta A.R."/>
            <person name="Berdy B."/>
            <person name="Zhao S."/>
            <person name="Lieberman T.D."/>
            <person name="Swanson P.K."/>
            <person name="Smith M."/>
            <person name="Roesemann S."/>
            <person name="Alexander J.E."/>
            <person name="Rich S.A."/>
            <person name="Livny J."/>
            <person name="Vlamakis H."/>
            <person name="Clish C."/>
            <person name="Bullock K."/>
            <person name="Deik A."/>
            <person name="Scott J."/>
            <person name="Pierce K.A."/>
            <person name="Xavier R.J."/>
            <person name="Alm E.J."/>
        </authorList>
    </citation>
    <scope>NUCLEOTIDE SEQUENCE [LARGE SCALE GENOMIC DNA]</scope>
    <source>
        <strain evidence="3 4">BIOML-A4</strain>
    </source>
</reference>
<dbReference type="Gene3D" id="2.60.200.20">
    <property type="match status" value="1"/>
</dbReference>
<protein>
    <submittedName>
        <fullName evidence="3">FHA domain-containing protein</fullName>
    </submittedName>
</protein>
<dbReference type="InterPro" id="IPR008984">
    <property type="entry name" value="SMAD_FHA_dom_sf"/>
</dbReference>
<dbReference type="Proteomes" id="UP000473323">
    <property type="component" value="Unassembled WGS sequence"/>
</dbReference>
<dbReference type="EMBL" id="WWVT01000012">
    <property type="protein sequence ID" value="MZL62320.1"/>
    <property type="molecule type" value="Genomic_DNA"/>
</dbReference>
<dbReference type="AlphaFoldDB" id="A0A6L8TGQ5"/>
<feature type="region of interest" description="Disordered" evidence="1">
    <location>
        <begin position="44"/>
        <end position="73"/>
    </location>
</feature>
<evidence type="ECO:0000313" key="3">
    <source>
        <dbReference type="EMBL" id="MZL62320.1"/>
    </source>
</evidence>
<evidence type="ECO:0000313" key="4">
    <source>
        <dbReference type="Proteomes" id="UP000473323"/>
    </source>
</evidence>
<dbReference type="Pfam" id="PF00498">
    <property type="entry name" value="FHA"/>
    <property type="match status" value="1"/>
</dbReference>
<evidence type="ECO:0000259" key="2">
    <source>
        <dbReference type="PROSITE" id="PS50006"/>
    </source>
</evidence>
<feature type="compositionally biased region" description="Basic and acidic residues" evidence="1">
    <location>
        <begin position="46"/>
        <end position="64"/>
    </location>
</feature>
<dbReference type="SMART" id="SM00240">
    <property type="entry name" value="FHA"/>
    <property type="match status" value="1"/>
</dbReference>
<dbReference type="RefSeq" id="WP_021652722.1">
    <property type="nucleotide sequence ID" value="NZ_CP085976.1"/>
</dbReference>
<accession>A0A6L8TGQ5</accession>
<evidence type="ECO:0000256" key="1">
    <source>
        <dbReference type="SAM" id="MobiDB-lite"/>
    </source>
</evidence>
<feature type="domain" description="FHA" evidence="2">
    <location>
        <begin position="138"/>
        <end position="189"/>
    </location>
</feature>
<dbReference type="PROSITE" id="PS50006">
    <property type="entry name" value="FHA_DOMAIN"/>
    <property type="match status" value="1"/>
</dbReference>
<dbReference type="SUPFAM" id="SSF49879">
    <property type="entry name" value="SMAD/FHA domain"/>
    <property type="match status" value="1"/>
</dbReference>
<name>A0A6L8TGQ5_9FIRM</name>